<reference evidence="2 3" key="1">
    <citation type="submission" date="2019-03" db="EMBL/GenBank/DDBJ databases">
        <authorList>
            <person name="Che Y."/>
            <person name="Zhou L."/>
        </authorList>
    </citation>
    <scope>NUCLEOTIDE SEQUENCE [LARGE SCALE GENOMIC DNA]</scope>
    <source>
        <strain evidence="2 3">AIFJ1607</strain>
    </source>
</reference>
<dbReference type="SUPFAM" id="SSF51126">
    <property type="entry name" value="Pectin lyase-like"/>
    <property type="match status" value="1"/>
</dbReference>
<dbReference type="NCBIfam" id="TIGR01901">
    <property type="entry name" value="adhes_NPXG"/>
    <property type="match status" value="1"/>
</dbReference>
<dbReference type="Gene3D" id="2.160.20.10">
    <property type="entry name" value="Single-stranded right-handed beta-helix, Pectin lyase-like"/>
    <property type="match status" value="1"/>
</dbReference>
<dbReference type="RefSeq" id="WP_162857242.1">
    <property type="nucleotide sequence ID" value="NZ_CP038145.1"/>
</dbReference>
<organism evidence="2 3">
    <name type="scientific">Actinobacillus indolicus</name>
    <dbReference type="NCBI Taxonomy" id="51049"/>
    <lineage>
        <taxon>Bacteria</taxon>
        <taxon>Pseudomonadati</taxon>
        <taxon>Pseudomonadota</taxon>
        <taxon>Gammaproteobacteria</taxon>
        <taxon>Pasteurellales</taxon>
        <taxon>Pasteurellaceae</taxon>
        <taxon>Actinobacillus</taxon>
    </lineage>
</organism>
<proteinExistence type="predicted"/>
<dbReference type="AlphaFoldDB" id="A0A4P7CHD4"/>
<dbReference type="InterPro" id="IPR008638">
    <property type="entry name" value="FhaB/CdiA-like_TPS"/>
</dbReference>
<dbReference type="KEGG" id="aio:EXH44_09430"/>
<dbReference type="Proteomes" id="UP000294444">
    <property type="component" value="Chromosome"/>
</dbReference>
<protein>
    <submittedName>
        <fullName evidence="2">Filamentous hemagglutinin N-terminal domain-containing protein</fullName>
    </submittedName>
</protein>
<dbReference type="EMBL" id="CP038145">
    <property type="protein sequence ID" value="QBQ64426.1"/>
    <property type="molecule type" value="Genomic_DNA"/>
</dbReference>
<sequence length="134" mass="14565">MKEKIYQSNQSVSKSSSIISPNTNVHTSSLKLTPIASLLLLLFSSPSFANGLQGMEVIAGKAHMEVNGVTTTIKNSPNAILNWKSFNINKGDLVQFIQENKNSAVFNKVVSNQLSELHGTLKSNGQVFLRGCSR</sequence>
<dbReference type="Pfam" id="PF05860">
    <property type="entry name" value="TPS"/>
    <property type="match status" value="1"/>
</dbReference>
<accession>A0A4P7CHD4</accession>
<evidence type="ECO:0000313" key="2">
    <source>
        <dbReference type="EMBL" id="QBQ64426.1"/>
    </source>
</evidence>
<gene>
    <name evidence="2" type="ORF">EXH44_09430</name>
</gene>
<evidence type="ECO:0000313" key="3">
    <source>
        <dbReference type="Proteomes" id="UP000294444"/>
    </source>
</evidence>
<keyword evidence="3" id="KW-1185">Reference proteome</keyword>
<feature type="domain" description="Filamentous haemagglutinin FhaB/tRNA nuclease CdiA-like TPS" evidence="1">
    <location>
        <begin position="58"/>
        <end position="129"/>
    </location>
</feature>
<dbReference type="InterPro" id="IPR011050">
    <property type="entry name" value="Pectin_lyase_fold/virulence"/>
</dbReference>
<name>A0A4P7CHD4_9PAST</name>
<evidence type="ECO:0000259" key="1">
    <source>
        <dbReference type="Pfam" id="PF05860"/>
    </source>
</evidence>
<dbReference type="InterPro" id="IPR012334">
    <property type="entry name" value="Pectin_lyas_fold"/>
</dbReference>